<feature type="binding site" evidence="10">
    <location>
        <position position="89"/>
    </location>
    <ligand>
        <name>Mg(2+)</name>
        <dbReference type="ChEBI" id="CHEBI:18420"/>
    </ligand>
</feature>
<dbReference type="NCBIfam" id="NF002995">
    <property type="entry name" value="PRK03759.1"/>
    <property type="match status" value="1"/>
</dbReference>
<dbReference type="InterPro" id="IPR056375">
    <property type="entry name" value="Idi_bact"/>
</dbReference>
<sequence length="181" mass="19779">MTATTEYVVLLGDDGTPLGTADKATVHTTDTPLHLAFSCHVFDADGRVLLTRRALSKRTWPGVWTNSFCGHPAPGEAPEDAVARRAQHELGITISAVSPMLPDFRYRAVDASGIVENEICPVFSAVTTDTVNPSPDEVTEWAWLRPDELRAAVEAAPFAFSPWLVMQLQEWPKPDAARDLP</sequence>
<feature type="active site" evidence="10 11">
    <location>
        <position position="69"/>
    </location>
</feature>
<evidence type="ECO:0000313" key="13">
    <source>
        <dbReference type="EMBL" id="QHO68688.1"/>
    </source>
</evidence>
<keyword evidence="7 10" id="KW-0464">Manganese</keyword>
<comment type="cofactor">
    <cofactor evidence="10">
        <name>Mg(2+)</name>
        <dbReference type="ChEBI" id="CHEBI:18420"/>
    </cofactor>
    <text evidence="10">Binds 1 Mg(2+) ion per subunit. The magnesium ion binds only when substrate is bound.</text>
</comment>
<dbReference type="PROSITE" id="PS51462">
    <property type="entry name" value="NUDIX"/>
    <property type="match status" value="1"/>
</dbReference>
<evidence type="ECO:0000256" key="9">
    <source>
        <dbReference type="ARBA" id="ARBA00023235"/>
    </source>
</evidence>
<evidence type="ECO:0000259" key="12">
    <source>
        <dbReference type="PROSITE" id="PS51462"/>
    </source>
</evidence>
<evidence type="ECO:0000256" key="2">
    <source>
        <dbReference type="ARBA" id="ARBA00007579"/>
    </source>
</evidence>
<keyword evidence="9 10" id="KW-0413">Isomerase</keyword>
<keyword evidence="14" id="KW-1185">Reference proteome</keyword>
<dbReference type="SUPFAM" id="SSF55811">
    <property type="entry name" value="Nudix"/>
    <property type="match status" value="1"/>
</dbReference>
<dbReference type="KEGG" id="mant:BHD05_02580"/>
<dbReference type="CDD" id="cd02885">
    <property type="entry name" value="NUDIX_IPP_Isomerase"/>
    <property type="match status" value="1"/>
</dbReference>
<dbReference type="FunFam" id="3.90.79.10:FF:000009">
    <property type="entry name" value="Isopentenyl-diphosphate Delta-isomerase"/>
    <property type="match status" value="1"/>
</dbReference>
<dbReference type="Gene3D" id="3.90.79.10">
    <property type="entry name" value="Nucleoside Triphosphate Pyrophosphohydrolase"/>
    <property type="match status" value="1"/>
</dbReference>
<protein>
    <recommendedName>
        <fullName evidence="3 10">Isopentenyl-diphosphate Delta-isomerase</fullName>
        <shortName evidence="10">IPP isomerase</shortName>
        <ecNumber evidence="3 10">5.3.3.2</ecNumber>
    </recommendedName>
    <alternativeName>
        <fullName evidence="10">IPP:DMAPP isomerase</fullName>
    </alternativeName>
    <alternativeName>
        <fullName evidence="10">Isopentenyl pyrophosphate isomerase</fullName>
    </alternativeName>
</protein>
<dbReference type="PIRSF" id="PIRSF018427">
    <property type="entry name" value="Isopntndiph_ism"/>
    <property type="match status" value="1"/>
</dbReference>
<proteinExistence type="inferred from homology"/>
<dbReference type="GO" id="GO:0005737">
    <property type="term" value="C:cytoplasm"/>
    <property type="evidence" value="ECO:0007669"/>
    <property type="project" value="UniProtKB-SubCell"/>
</dbReference>
<keyword evidence="5 10" id="KW-0479">Metal-binding</keyword>
<evidence type="ECO:0000256" key="10">
    <source>
        <dbReference type="HAMAP-Rule" id="MF_00202"/>
    </source>
</evidence>
<evidence type="ECO:0000256" key="4">
    <source>
        <dbReference type="ARBA" id="ARBA00022490"/>
    </source>
</evidence>
<feature type="binding site" evidence="10">
    <location>
        <position position="71"/>
    </location>
    <ligand>
        <name>Mn(2+)</name>
        <dbReference type="ChEBI" id="CHEBI:29035"/>
    </ligand>
</feature>
<feature type="active site" evidence="10 11">
    <location>
        <position position="118"/>
    </location>
</feature>
<comment type="catalytic activity">
    <reaction evidence="10">
        <text>isopentenyl diphosphate = dimethylallyl diphosphate</text>
        <dbReference type="Rhea" id="RHEA:23284"/>
        <dbReference type="ChEBI" id="CHEBI:57623"/>
        <dbReference type="ChEBI" id="CHEBI:128769"/>
        <dbReference type="EC" id="5.3.3.2"/>
    </reaction>
</comment>
<gene>
    <name evidence="10" type="primary">idi</name>
    <name evidence="13" type="ORF">BHD05_02580</name>
</gene>
<feature type="binding site" evidence="10">
    <location>
        <position position="118"/>
    </location>
    <ligand>
        <name>Mn(2+)</name>
        <dbReference type="ChEBI" id="CHEBI:29035"/>
    </ligand>
</feature>
<dbReference type="GO" id="GO:0008299">
    <property type="term" value="P:isoprenoid biosynthetic process"/>
    <property type="evidence" value="ECO:0007669"/>
    <property type="project" value="UniProtKB-UniRule"/>
</dbReference>
<dbReference type="NCBIfam" id="TIGR02150">
    <property type="entry name" value="IPP_isom_1"/>
    <property type="match status" value="1"/>
</dbReference>
<comment type="function">
    <text evidence="10">Catalyzes the 1,3-allylic rearrangement of the homoallylic substrate isopentenyl (IPP) to its highly electrophilic allylic isomer, dimethylallyl diphosphate (DMAPP).</text>
</comment>
<feature type="binding site" evidence="10">
    <location>
        <position position="116"/>
    </location>
    <ligand>
        <name>Mn(2+)</name>
        <dbReference type="ChEBI" id="CHEBI:29035"/>
    </ligand>
</feature>
<keyword evidence="6 10" id="KW-0460">Magnesium</keyword>
<dbReference type="PANTHER" id="PTHR10885">
    <property type="entry name" value="ISOPENTENYL-DIPHOSPHATE DELTA-ISOMERASE"/>
    <property type="match status" value="1"/>
</dbReference>
<evidence type="ECO:0000256" key="11">
    <source>
        <dbReference type="PIRSR" id="PIRSR018427-1"/>
    </source>
</evidence>
<dbReference type="PANTHER" id="PTHR10885:SF0">
    <property type="entry name" value="ISOPENTENYL-DIPHOSPHATE DELTA-ISOMERASE"/>
    <property type="match status" value="1"/>
</dbReference>
<dbReference type="InterPro" id="IPR011876">
    <property type="entry name" value="IsopentenylPP_isomerase_typ1"/>
</dbReference>
<dbReference type="GO" id="GO:0004452">
    <property type="term" value="F:isopentenyl-diphosphate delta-isomerase activity"/>
    <property type="evidence" value="ECO:0007669"/>
    <property type="project" value="UniProtKB-UniRule"/>
</dbReference>
<keyword evidence="4 10" id="KW-0963">Cytoplasm</keyword>
<feature type="binding site" evidence="10">
    <location>
        <position position="34"/>
    </location>
    <ligand>
        <name>Mn(2+)</name>
        <dbReference type="ChEBI" id="CHEBI:29035"/>
    </ligand>
</feature>
<dbReference type="OrthoDB" id="9809458at2"/>
<dbReference type="InterPro" id="IPR000086">
    <property type="entry name" value="NUDIX_hydrolase_dom"/>
</dbReference>
<accession>A0A7L5AEC3</accession>
<evidence type="ECO:0000256" key="7">
    <source>
        <dbReference type="ARBA" id="ARBA00023211"/>
    </source>
</evidence>
<feature type="binding site" evidence="10">
    <location>
        <position position="27"/>
    </location>
    <ligand>
        <name>Mn(2+)</name>
        <dbReference type="ChEBI" id="CHEBI:29035"/>
    </ligand>
</feature>
<dbReference type="EC" id="5.3.3.2" evidence="3 10"/>
<evidence type="ECO:0000256" key="6">
    <source>
        <dbReference type="ARBA" id="ARBA00022842"/>
    </source>
</evidence>
<reference evidence="13 14" key="1">
    <citation type="submission" date="2016-09" db="EMBL/GenBank/DDBJ databases">
        <title>Complete genome sequence of microbes from the polar regions.</title>
        <authorList>
            <person name="Liao L."/>
            <person name="Chen B."/>
        </authorList>
    </citation>
    <scope>NUCLEOTIDE SEQUENCE [LARGE SCALE GENOMIC DNA]</scope>
    <source>
        <strain evidence="13 14">ZS314</strain>
    </source>
</reference>
<dbReference type="EMBL" id="CP017146">
    <property type="protein sequence ID" value="QHO68688.1"/>
    <property type="molecule type" value="Genomic_DNA"/>
</dbReference>
<feature type="domain" description="Nudix hydrolase" evidence="12">
    <location>
        <begin position="32"/>
        <end position="166"/>
    </location>
</feature>
<evidence type="ECO:0000256" key="3">
    <source>
        <dbReference type="ARBA" id="ARBA00012057"/>
    </source>
</evidence>
<dbReference type="GO" id="GO:0046872">
    <property type="term" value="F:metal ion binding"/>
    <property type="evidence" value="ECO:0007669"/>
    <property type="project" value="UniProtKB-KW"/>
</dbReference>
<dbReference type="AlphaFoldDB" id="A0A7L5AEC3"/>
<dbReference type="Pfam" id="PF00293">
    <property type="entry name" value="NUDIX"/>
    <property type="match status" value="1"/>
</dbReference>
<name>A0A7L5AEC3_9MICO</name>
<dbReference type="GO" id="GO:0050992">
    <property type="term" value="P:dimethylallyl diphosphate biosynthetic process"/>
    <property type="evidence" value="ECO:0007669"/>
    <property type="project" value="UniProtKB-UniRule"/>
</dbReference>
<keyword evidence="8 10" id="KW-0414">Isoprene biosynthesis</keyword>
<dbReference type="Proteomes" id="UP000464507">
    <property type="component" value="Chromosome"/>
</dbReference>
<evidence type="ECO:0000256" key="5">
    <source>
        <dbReference type="ARBA" id="ARBA00022723"/>
    </source>
</evidence>
<dbReference type="RefSeq" id="WP_161885044.1">
    <property type="nucleotide sequence ID" value="NZ_CP017146.1"/>
</dbReference>
<dbReference type="InterPro" id="IPR015797">
    <property type="entry name" value="NUDIX_hydrolase-like_dom_sf"/>
</dbReference>
<evidence type="ECO:0000256" key="8">
    <source>
        <dbReference type="ARBA" id="ARBA00023229"/>
    </source>
</evidence>
<comment type="cofactor">
    <cofactor evidence="10">
        <name>Mn(2+)</name>
        <dbReference type="ChEBI" id="CHEBI:29035"/>
    </cofactor>
    <text evidence="10">Binds 1 Mn(2+) ion per subunit.</text>
</comment>
<organism evidence="13 14">
    <name type="scientific">Marisediminicola antarctica</name>
    <dbReference type="NCBI Taxonomy" id="674079"/>
    <lineage>
        <taxon>Bacteria</taxon>
        <taxon>Bacillati</taxon>
        <taxon>Actinomycetota</taxon>
        <taxon>Actinomycetes</taxon>
        <taxon>Micrococcales</taxon>
        <taxon>Microbacteriaceae</taxon>
        <taxon>Marisediminicola</taxon>
    </lineage>
</organism>
<dbReference type="UniPathway" id="UPA00059">
    <property type="reaction ID" value="UER00104"/>
</dbReference>
<comment type="subcellular location">
    <subcellularLocation>
        <location evidence="10">Cytoplasm</location>
    </subcellularLocation>
</comment>
<comment type="pathway">
    <text evidence="1 10">Isoprenoid biosynthesis; dimethylallyl diphosphate biosynthesis; dimethylallyl diphosphate from isopentenyl diphosphate: step 1/1.</text>
</comment>
<evidence type="ECO:0000256" key="1">
    <source>
        <dbReference type="ARBA" id="ARBA00004826"/>
    </source>
</evidence>
<dbReference type="HAMAP" id="MF_00202">
    <property type="entry name" value="Idi"/>
    <property type="match status" value="1"/>
</dbReference>
<evidence type="ECO:0000313" key="14">
    <source>
        <dbReference type="Proteomes" id="UP000464507"/>
    </source>
</evidence>
<comment type="similarity">
    <text evidence="2 10">Belongs to the IPP isomerase type 1 family.</text>
</comment>